<comment type="caution">
    <text evidence="1">The sequence shown here is derived from an EMBL/GenBank/DDBJ whole genome shotgun (WGS) entry which is preliminary data.</text>
</comment>
<protein>
    <submittedName>
        <fullName evidence="1">Periplasmic fructose-binding protein component of signal transduction system LevQ</fullName>
    </submittedName>
</protein>
<dbReference type="PANTHER" id="PTHR43649">
    <property type="entry name" value="ARABINOSE-BINDING PROTEIN-RELATED"/>
    <property type="match status" value="1"/>
</dbReference>
<dbReference type="PANTHER" id="PTHR43649:SF12">
    <property type="entry name" value="DIACETYLCHITOBIOSE BINDING PROTEIN DASA"/>
    <property type="match status" value="1"/>
</dbReference>
<dbReference type="Gene3D" id="3.40.190.10">
    <property type="entry name" value="Periplasmic binding protein-like II"/>
    <property type="match status" value="1"/>
</dbReference>
<dbReference type="InterPro" id="IPR050490">
    <property type="entry name" value="Bact_solute-bd_prot1"/>
</dbReference>
<sequence>MKARMKKLSSLLGVLLLLLFLGGGWYFYQKSPKVITIGYYSDSSWEVPNDQEYKFIDYAIKKFEKENPHVKVKYESGISKNDYLAWLSNKIIKNQMPDVFVVPPRQLGFLASLKAMKKLDNFINIDKISPQNYYPASWVAGNYQGSQYAIPLENNPTLMCVNTDLLSKEGIEIPQSGWTVQEFYDICRRVTKDTNHDGVIDQYGYADYTWQDTAQAYGAKLFNDSGTESYLNSEKFRKSLVMTEKLYNLQKGYQVSADDFDQGKVAFLPMTLAQYRTYESYPYRISRYSTFSWACIRMPAVNNRVNATVVDTSMVAMAAHSHHPYLAWKFMTMLSYDNQVQTKLFDDSQGAAVLKKVMQSKNVEVNLAGSGKGDQALTAQKFISIMAKSQNVPKFKEYNAALGKADYLINRALQNGDISTQLSDIQNQIQVELKSSLDKK</sequence>
<evidence type="ECO:0000313" key="1">
    <source>
        <dbReference type="EMBL" id="ETA74657.1"/>
    </source>
</evidence>
<dbReference type="EMBL" id="AWWH01000048">
    <property type="protein sequence ID" value="ETA74657.1"/>
    <property type="molecule type" value="Genomic_DNA"/>
</dbReference>
<organism evidence="1 2">
    <name type="scientific">Ligilactobacillus equi DPC 6820</name>
    <dbReference type="NCBI Taxonomy" id="1392007"/>
    <lineage>
        <taxon>Bacteria</taxon>
        <taxon>Bacillati</taxon>
        <taxon>Bacillota</taxon>
        <taxon>Bacilli</taxon>
        <taxon>Lactobacillales</taxon>
        <taxon>Lactobacillaceae</taxon>
        <taxon>Ligilactobacillus</taxon>
    </lineage>
</organism>
<dbReference type="PATRIC" id="fig|1392007.3.peg.437"/>
<dbReference type="AlphaFoldDB" id="V7HXP1"/>
<proteinExistence type="predicted"/>
<evidence type="ECO:0000313" key="2">
    <source>
        <dbReference type="Proteomes" id="UP000018559"/>
    </source>
</evidence>
<dbReference type="SUPFAM" id="SSF53850">
    <property type="entry name" value="Periplasmic binding protein-like II"/>
    <property type="match status" value="1"/>
</dbReference>
<reference evidence="1 2" key="1">
    <citation type="journal article" date="2014" name="Genome Announc.">
        <title>The Genome of the Predominant Equine Lactobacillus Species, Lactobacillus equi, Is Reflective of Its Lifestyle Adaptations to an Herbivorous Host.</title>
        <authorList>
            <person name="O'Donnell M.M."/>
            <person name="Harris H.M."/>
            <person name="O'Toole P.W."/>
            <person name="Ross R.P."/>
        </authorList>
    </citation>
    <scope>NUCLEOTIDE SEQUENCE [LARGE SCALE GENOMIC DNA]</scope>
    <source>
        <strain evidence="1 2">DPC 6820</strain>
    </source>
</reference>
<keyword evidence="2" id="KW-1185">Reference proteome</keyword>
<dbReference type="InterPro" id="IPR006059">
    <property type="entry name" value="SBP"/>
</dbReference>
<name>V7HXP1_9LACO</name>
<accession>V7HXP1</accession>
<dbReference type="Proteomes" id="UP000018559">
    <property type="component" value="Unassembled WGS sequence"/>
</dbReference>
<gene>
    <name evidence="1" type="ORF">LEQ_0671</name>
</gene>
<dbReference type="Pfam" id="PF01547">
    <property type="entry name" value="SBP_bac_1"/>
    <property type="match status" value="1"/>
</dbReference>